<reference evidence="1 2" key="1">
    <citation type="journal article" date="2018" name="ISME J.">
        <title>Endosymbiont genomes yield clues of tubeworm success.</title>
        <authorList>
            <person name="Li Y."/>
            <person name="Liles M.R."/>
            <person name="Halanych K.M."/>
        </authorList>
    </citation>
    <scope>NUCLEOTIDE SEQUENCE [LARGE SCALE GENOMIC DNA]</scope>
    <source>
        <strain evidence="1">A1462</strain>
    </source>
</reference>
<proteinExistence type="predicted"/>
<evidence type="ECO:0000313" key="2">
    <source>
        <dbReference type="Proteomes" id="UP000254771"/>
    </source>
</evidence>
<protein>
    <submittedName>
        <fullName evidence="1">Uncharacterized protein</fullName>
    </submittedName>
</protein>
<name>A0A370DT62_9GAMM</name>
<sequence length="91" mass="10403">MKKPTNEDVSLALEAAHGLLGGEDTGDAVGRCLLYLEHRNEQLEQLAELAERYFRFGQPEEDHARIVRLLESIREETRDEEETDSSEFGLE</sequence>
<dbReference type="AlphaFoldDB" id="A0A370DT62"/>
<organism evidence="1 2">
    <name type="scientific">endosymbiont of Escarpia spicata</name>
    <dbReference type="NCBI Taxonomy" id="2200908"/>
    <lineage>
        <taxon>Bacteria</taxon>
        <taxon>Pseudomonadati</taxon>
        <taxon>Pseudomonadota</taxon>
        <taxon>Gammaproteobacteria</taxon>
        <taxon>sulfur-oxidizing symbionts</taxon>
    </lineage>
</organism>
<keyword evidence="2" id="KW-1185">Reference proteome</keyword>
<accession>A0A370DT62</accession>
<dbReference type="EMBL" id="QFXE01000001">
    <property type="protein sequence ID" value="RDH88417.1"/>
    <property type="molecule type" value="Genomic_DNA"/>
</dbReference>
<gene>
    <name evidence="1" type="ORF">DIZ78_00295</name>
</gene>
<comment type="caution">
    <text evidence="1">The sequence shown here is derived from an EMBL/GenBank/DDBJ whole genome shotgun (WGS) entry which is preliminary data.</text>
</comment>
<dbReference type="Proteomes" id="UP000254771">
    <property type="component" value="Unassembled WGS sequence"/>
</dbReference>
<evidence type="ECO:0000313" key="1">
    <source>
        <dbReference type="EMBL" id="RDH88417.1"/>
    </source>
</evidence>